<name>A0A511YG00_9FLAO</name>
<evidence type="ECO:0008006" key="3">
    <source>
        <dbReference type="Google" id="ProtNLM"/>
    </source>
</evidence>
<proteinExistence type="predicted"/>
<dbReference type="AlphaFoldDB" id="A0A511YG00"/>
<reference evidence="1 2" key="1">
    <citation type="submission" date="2019-07" db="EMBL/GenBank/DDBJ databases">
        <title>Whole genome shotgun sequence of Chryseobacterium lathyri NBRC 105250.</title>
        <authorList>
            <person name="Hosoyama A."/>
            <person name="Uohara A."/>
            <person name="Ohji S."/>
            <person name="Ichikawa N."/>
        </authorList>
    </citation>
    <scope>NUCLEOTIDE SEQUENCE [LARGE SCALE GENOMIC DNA]</scope>
    <source>
        <strain evidence="1 2">NBRC 105250</strain>
    </source>
</reference>
<accession>A0A511YG00</accession>
<evidence type="ECO:0000313" key="1">
    <source>
        <dbReference type="EMBL" id="GEN74124.1"/>
    </source>
</evidence>
<dbReference type="Proteomes" id="UP000321150">
    <property type="component" value="Unassembled WGS sequence"/>
</dbReference>
<protein>
    <recommendedName>
        <fullName evidence="3">HTH cro/C1-type domain-containing protein</fullName>
    </recommendedName>
</protein>
<organism evidence="1 2">
    <name type="scientific">Chryseobacterium lathyri</name>
    <dbReference type="NCBI Taxonomy" id="395933"/>
    <lineage>
        <taxon>Bacteria</taxon>
        <taxon>Pseudomonadati</taxon>
        <taxon>Bacteroidota</taxon>
        <taxon>Flavobacteriia</taxon>
        <taxon>Flavobacteriales</taxon>
        <taxon>Weeksellaceae</taxon>
        <taxon>Chryseobacterium group</taxon>
        <taxon>Chryseobacterium</taxon>
    </lineage>
</organism>
<sequence>MDTNKPYISDINMIKAIDMLKESGEIPFKIVAYDVMNVDTSWVNRIDKQEKYKRGVHFTAEHIRLFCDHFNINSNYIFGLESDMYRK</sequence>
<dbReference type="OrthoDB" id="680443at2"/>
<dbReference type="EMBL" id="BJYI01000026">
    <property type="protein sequence ID" value="GEN74124.1"/>
    <property type="molecule type" value="Genomic_DNA"/>
</dbReference>
<gene>
    <name evidence="1" type="ORF">CLA01_41960</name>
</gene>
<comment type="caution">
    <text evidence="1">The sequence shown here is derived from an EMBL/GenBank/DDBJ whole genome shotgun (WGS) entry which is preliminary data.</text>
</comment>
<evidence type="ECO:0000313" key="2">
    <source>
        <dbReference type="Proteomes" id="UP000321150"/>
    </source>
</evidence>
<dbReference type="RefSeq" id="WP_111960201.1">
    <property type="nucleotide sequence ID" value="NZ_BJYI01000026.1"/>
</dbReference>